<feature type="region of interest" description="Disordered" evidence="1">
    <location>
        <begin position="1552"/>
        <end position="1659"/>
    </location>
</feature>
<feature type="compositionally biased region" description="Basic and acidic residues" evidence="1">
    <location>
        <begin position="1577"/>
        <end position="1590"/>
    </location>
</feature>
<feature type="region of interest" description="Disordered" evidence="1">
    <location>
        <begin position="967"/>
        <end position="1046"/>
    </location>
</feature>
<feature type="compositionally biased region" description="Basic and acidic residues" evidence="1">
    <location>
        <begin position="985"/>
        <end position="997"/>
    </location>
</feature>
<reference evidence="3" key="1">
    <citation type="submission" date="2017-02" db="UniProtKB">
        <authorList>
            <consortium name="WormBaseParasite"/>
        </authorList>
    </citation>
    <scope>IDENTIFICATION</scope>
</reference>
<feature type="compositionally biased region" description="Basic residues" evidence="1">
    <location>
        <begin position="998"/>
        <end position="1007"/>
    </location>
</feature>
<feature type="compositionally biased region" description="Basic residues" evidence="1">
    <location>
        <begin position="1020"/>
        <end position="1031"/>
    </location>
</feature>
<feature type="region of interest" description="Disordered" evidence="1">
    <location>
        <begin position="1235"/>
        <end position="1263"/>
    </location>
</feature>
<evidence type="ECO:0000313" key="3">
    <source>
        <dbReference type="WBParaSite" id="PTRK_0001424000.1"/>
    </source>
</evidence>
<accession>A0A0N4ZZD3</accession>
<dbReference type="Proteomes" id="UP000038045">
    <property type="component" value="Unplaced"/>
</dbReference>
<feature type="compositionally biased region" description="Basic and acidic residues" evidence="1">
    <location>
        <begin position="1506"/>
        <end position="1515"/>
    </location>
</feature>
<protein>
    <submittedName>
        <fullName evidence="3">NDK domain-containing protein</fullName>
    </submittedName>
</protein>
<feature type="compositionally biased region" description="Basic residues" evidence="1">
    <location>
        <begin position="1591"/>
        <end position="1606"/>
    </location>
</feature>
<organism evidence="2 3">
    <name type="scientific">Parastrongyloides trichosuri</name>
    <name type="common">Possum-specific nematode worm</name>
    <dbReference type="NCBI Taxonomy" id="131310"/>
    <lineage>
        <taxon>Eukaryota</taxon>
        <taxon>Metazoa</taxon>
        <taxon>Ecdysozoa</taxon>
        <taxon>Nematoda</taxon>
        <taxon>Chromadorea</taxon>
        <taxon>Rhabditida</taxon>
        <taxon>Tylenchina</taxon>
        <taxon>Panagrolaimomorpha</taxon>
        <taxon>Strongyloidoidea</taxon>
        <taxon>Strongyloididae</taxon>
        <taxon>Parastrongyloides</taxon>
    </lineage>
</organism>
<feature type="compositionally biased region" description="Low complexity" evidence="1">
    <location>
        <begin position="1009"/>
        <end position="1019"/>
    </location>
</feature>
<feature type="compositionally biased region" description="Low complexity" evidence="1">
    <location>
        <begin position="1516"/>
        <end position="1529"/>
    </location>
</feature>
<keyword evidence="2" id="KW-1185">Reference proteome</keyword>
<sequence length="1714" mass="180149">MNHQDDIRLLVFVRPSKNQPASALEKRMHAFLKTGEGTESLDDKAFSTLHGTGQIADYLLWNRQFIAEMKAVNGYPAQRIERLIDDETRKEPRMFVFGGRPIRKLLQQANPQITDTRTKLALPGAAGLAIIMIDKPQKIEAGVAAYAVREALRAAKPRLDEIDFVWVSIETHTVRLPDGRTGFPELGIWRANRRPDIDRAMIGQMFDAWAAFNGTEMEHLDHTSSWETLTPIGDGLVGQILAAQVGGHDDQGVLEVDGAALTVGQAAVVQHLKQHVEDVGVGLLDFVEQDDLIGAAAHGLGQGAALVIADIARRGADQAADRVLLHVFAHVDAGDGVVVVEQIAGQRLGQLGLAHARRAQEEEAAQRLVGVVQTGAGAAHGGLALNLQLDQAAVDLVQRLGLGVDGHAHAAGGLVDQVDGLVGQEAVGDVAVRQGGGGDDGAVADPHAVVDLVLLLEAAQDRHRVLDGGFGDEDRLEATGQGRVLFDVLAVFIQRGGADTVQLAARQGGLEQVGGVHRAVALARPDQGVHLVDEEDDLALSGGDLVQHGLQPLLELAAVFGPGDQGAHVERQHLLVLQAFRHVAVDDPQCESFDDGGLADAGLADQDRVVLGAAGQHLDGAADLLVAADDGVDLAVARRLGQVAGIAFQGVEAVLGARAVGGLALADFGHGFVELLGRDPGGFQRLGGGPALLGDGGQQAFGGDEGVARLLGGLFGGAEDARQIARRRASGAMWRQGSAAGRSGGKVELFGLTARPAEGPAQPQIEGSQVQVLTGTVAEQGRVVDGVAAEGVEDVAGGELQRQGVVQLAPIAEVHHAAALALALRQQLIALPEAHQLDEVLGRGLPVQAEATAHHLALAVAPAGDARRIDLLTEGVDAGVVAQGRVQAAAGGQLDPQIAAGAQILGPGQKHAAAHVRRYVGKGLGGVAVVGRGLIEALAAPHLPHGLKAVGLLRGSAATAGAAGCAANSCRAGSGSRSADTAGGRSDRRGNSPETRARRWSRPRPRCRPVPAATRTGRTASRRTGVHRWRKGHEPSAPPRSGAGEADGLLRGQAVLGLIYRRLRRYAEDVGGQGVVLLIVAIIAQLVRPFVPGRIELVQHPAGDAPALHGEAARAIAGIGARQGARGVARLEHAAHIAVDVEAIGARLAGQHGSFSQPVFSGDAAEEAVLGRFNVLNRRRGAGGRAGGVQLFAQTPEAQALLVVTIAEIAGQGQLALLARAAGADIPASMIAHIGAQRSGRDSRARRPGGRSSGDRRRNRLGDQIDDPARAFWAVGGGRIGHHLDTGVAISRQLQHRIGAVRSRQYGRRAAIHQQRDIAVAAQGDVALRIDIDGGHIAQGLGQRPGRRLKIVGQTIADGVDRGPHIIGAGADDDIAHGGGLIVLIRLLRRSLNGTVLGRLRSRRRRLRQNPGCGQGQNHPQKGRELIFCHDGRPRTDVPQRPVSPISASRRITELHLFHPRGGSVAKPDFITAPRPHEESSDPDRLRLGAAARPARRRPRLGQGAARERNRDPGRRPGAAAGLPQAGAGQRHGGLYSARRLDLERHGAGLVSRGIKGRSGGPLGLRPPVRAPAVQGDEEHAVRDVRPSDRGRRRHEQRLHRRRRDRLLRGCSGQPPAAHPVRRGGPHGPLRSPVRPVRARDHLSGPPLSPSGHRLDRGAGRLDAGRRAALPRHLLPAGQRHADRGGQFRSGAVGRLGRRVFRPAEAAVDAHARQ</sequence>
<feature type="compositionally biased region" description="Low complexity" evidence="1">
    <location>
        <begin position="967"/>
        <end position="979"/>
    </location>
</feature>
<evidence type="ECO:0000256" key="1">
    <source>
        <dbReference type="SAM" id="MobiDB-lite"/>
    </source>
</evidence>
<proteinExistence type="predicted"/>
<feature type="compositionally biased region" description="Basic and acidic residues" evidence="1">
    <location>
        <begin position="1475"/>
        <end position="1487"/>
    </location>
</feature>
<dbReference type="AntiFam" id="ANF00007">
    <property type="entry name" value="Shadow ORF (opposite clpB)"/>
</dbReference>
<name>A0A0N4ZZD3_PARTI</name>
<feature type="compositionally biased region" description="Basic and acidic residues" evidence="1">
    <location>
        <begin position="1253"/>
        <end position="1263"/>
    </location>
</feature>
<feature type="region of interest" description="Disordered" evidence="1">
    <location>
        <begin position="1457"/>
        <end position="1532"/>
    </location>
</feature>
<evidence type="ECO:0000313" key="2">
    <source>
        <dbReference type="Proteomes" id="UP000038045"/>
    </source>
</evidence>
<dbReference type="WBParaSite" id="PTRK_0001424000.1">
    <property type="protein sequence ID" value="PTRK_0001424000.1"/>
    <property type="gene ID" value="PTRK_0001424000"/>
</dbReference>
<feature type="compositionally biased region" description="Low complexity" evidence="1">
    <location>
        <begin position="1564"/>
        <end position="1573"/>
    </location>
</feature>